<keyword evidence="4" id="KW-0624">Polysaccharide degradation</keyword>
<keyword evidence="6" id="KW-0732">Signal</keyword>
<evidence type="ECO:0000256" key="2">
    <source>
        <dbReference type="ARBA" id="ARBA00023085"/>
    </source>
</evidence>
<dbReference type="GO" id="GO:0005576">
    <property type="term" value="C:extracellular region"/>
    <property type="evidence" value="ECO:0007669"/>
    <property type="project" value="UniProtKB-SubCell"/>
</dbReference>
<dbReference type="InterPro" id="IPR002022">
    <property type="entry name" value="Pec_lyase"/>
</dbReference>
<evidence type="ECO:0000313" key="9">
    <source>
        <dbReference type="Proteomes" id="UP000295388"/>
    </source>
</evidence>
<dbReference type="PANTHER" id="PTHR31683:SF18">
    <property type="entry name" value="PECTATE LYASE 21-RELATED"/>
    <property type="match status" value="1"/>
</dbReference>
<proteinExistence type="inferred from homology"/>
<dbReference type="OrthoDB" id="264773at2"/>
<dbReference type="InterPro" id="IPR012334">
    <property type="entry name" value="Pectin_lyas_fold"/>
</dbReference>
<dbReference type="InterPro" id="IPR006626">
    <property type="entry name" value="PbH1"/>
</dbReference>
<dbReference type="GO" id="GO:0042545">
    <property type="term" value="P:cell wall modification"/>
    <property type="evidence" value="ECO:0007669"/>
    <property type="project" value="InterPro"/>
</dbReference>
<comment type="subcellular location">
    <subcellularLocation>
        <location evidence="4">Secreted</location>
    </subcellularLocation>
</comment>
<dbReference type="Gene3D" id="2.160.20.10">
    <property type="entry name" value="Single-stranded right-handed beta-helix, Pectin lyase-like"/>
    <property type="match status" value="3"/>
</dbReference>
<evidence type="ECO:0000256" key="4">
    <source>
        <dbReference type="RuleBase" id="RU361173"/>
    </source>
</evidence>
<comment type="similarity">
    <text evidence="4">Belongs to the polysaccharide lyase 1 family.</text>
</comment>
<dbReference type="SUPFAM" id="SSF51126">
    <property type="entry name" value="Pectin lyase-like"/>
    <property type="match status" value="3"/>
</dbReference>
<dbReference type="InterPro" id="IPR000070">
    <property type="entry name" value="Pectinesterase_cat"/>
</dbReference>
<dbReference type="EMBL" id="SNWQ01000045">
    <property type="protein sequence ID" value="TDO29666.1"/>
    <property type="molecule type" value="Genomic_DNA"/>
</dbReference>
<dbReference type="Pfam" id="PF01095">
    <property type="entry name" value="Pectinesterase"/>
    <property type="match status" value="1"/>
</dbReference>
<dbReference type="AlphaFoldDB" id="A0A4R6J5P7"/>
<keyword evidence="3 4" id="KW-0456">Lyase</keyword>
<dbReference type="GO" id="GO:0000272">
    <property type="term" value="P:polysaccharide catabolic process"/>
    <property type="evidence" value="ECO:0007669"/>
    <property type="project" value="UniProtKB-KW"/>
</dbReference>
<evidence type="ECO:0000313" key="8">
    <source>
        <dbReference type="EMBL" id="TDO29666.1"/>
    </source>
</evidence>
<dbReference type="SMART" id="SM00656">
    <property type="entry name" value="Amb_all"/>
    <property type="match status" value="2"/>
</dbReference>
<feature type="chain" id="PRO_5039577417" evidence="6">
    <location>
        <begin position="36"/>
        <end position="1104"/>
    </location>
</feature>
<feature type="domain" description="Pectate lyase" evidence="7">
    <location>
        <begin position="151"/>
        <end position="376"/>
    </location>
</feature>
<feature type="region of interest" description="Disordered" evidence="5">
    <location>
        <begin position="62"/>
        <end position="88"/>
    </location>
</feature>
<evidence type="ECO:0000256" key="3">
    <source>
        <dbReference type="ARBA" id="ARBA00023239"/>
    </source>
</evidence>
<dbReference type="GO" id="GO:0030570">
    <property type="term" value="F:pectate lyase activity"/>
    <property type="evidence" value="ECO:0007669"/>
    <property type="project" value="InterPro"/>
</dbReference>
<name>A0A4R6J5P7_9ACTN</name>
<evidence type="ECO:0000256" key="6">
    <source>
        <dbReference type="SAM" id="SignalP"/>
    </source>
</evidence>
<keyword evidence="2" id="KW-0063">Aspartyl esterase</keyword>
<dbReference type="Pfam" id="PF00544">
    <property type="entry name" value="Pectate_lyase_4"/>
    <property type="match status" value="3"/>
</dbReference>
<evidence type="ECO:0000256" key="5">
    <source>
        <dbReference type="SAM" id="MobiDB-lite"/>
    </source>
</evidence>
<feature type="domain" description="Pectate lyase" evidence="7">
    <location>
        <begin position="506"/>
        <end position="721"/>
    </location>
</feature>
<dbReference type="Proteomes" id="UP000295388">
    <property type="component" value="Unassembled WGS sequence"/>
</dbReference>
<keyword evidence="9" id="KW-1185">Reference proteome</keyword>
<sequence>MYFTSAEPTPPIRPKPRSLLVACAAMAVASVLATASPQPAAALPGQSAALPASAAATPDLDRQRLAPGDGWASANGGTSGGADAAPGNIIDVDTRDELAAAVQGDAPKIVRVVGDIDAGRQADGTEISCVDYQRDGYTLQNYLQAFDPAHWSGPASGPMELARKASAAAQGRQVKIKVGSNTTLIGAGQVSLTGVEVDVEKVDNVIVRNLRISDAYDCFPGWNGETWKTEYDNLVVSGSTHVWLDHLTLDDGKTVDAEQPEYFGERFLRHDGLLDVVRQADLVTISWSRLAGHDKSMLWGNGDGVTADRGKIRVTLHHNEFVDLVQRAPRLRFGQAHVYDNLYRVTDPEHYEYSWGVGVESSIIARQNTFELAAGVETADIIHGWGGTGIDAAGTWVNGRETDVLAAYNAAHPETPLTGIVAGTAGPHGVIQPADLARQAVESWAGAGRLSTGADPTDPGVAGAALLESMGAPSTTSADGPVWSPLATGFASTADAGHPRGTTGGTGGRTVTVTTAAELARAAVSPEPLTILVSGEIAVEPWGSMIKVGSDKTIAGIGRNAALVGGGLYVDRVDNVIIRNLVFRDSYIPGDWDGKRSDNDNDGIRVDTSSHVWIDHNEFARLGDGLVDVRKDSTAVTLSWNVFRDHNKAIGVGWTSNVVTTITLHHNWITNTYQRNASIDNVAAGHLYNNYLDGIGQYGTMSRGASRLVVENSVYANAEDPIVAKDPASKLHSRGNRFTGTHGRRDNTGPTFDPLSFYAYHADSVDGLAGLVTAQAGPMATDEMVGDQLRVALDGSGDTASISAAVGAAARADHPVTVVVAPGNYREIVRLWPDADGVTIRGETGNPADAILQYDLPAGGAKFYGGTYGANLSATLGSLAANVRFEDLTILNAYDEKANGPSQALALRTTGDRTMLDNVRLLGNQDTFLADTPSKSVVSRVYVRHSSIEGDVDFIYGRATAVFDRSTINSVDRGSRVNGYVTAASTPEGRRGFLFTECRFVSEAAPGTVFLGRPWHPSSDPLVDPAVVVRESWLGAHVGTPAWSDMSGYSWRDAEFFEHDNTGPGAVVGDEPVDGRPQLKGTEAKAHTREAYLTGTDGWVPWRS</sequence>
<keyword evidence="1" id="KW-0378">Hydrolase</keyword>
<accession>A0A4R6J5P7</accession>
<feature type="signal peptide" evidence="6">
    <location>
        <begin position="1"/>
        <end position="35"/>
    </location>
</feature>
<reference evidence="8 9" key="1">
    <citation type="submission" date="2019-03" db="EMBL/GenBank/DDBJ databases">
        <title>Genomic Encyclopedia of Type Strains, Phase III (KMG-III): the genomes of soil and plant-associated and newly described type strains.</title>
        <authorList>
            <person name="Whitman W."/>
        </authorList>
    </citation>
    <scope>NUCLEOTIDE SEQUENCE [LARGE SCALE GENOMIC DNA]</scope>
    <source>
        <strain evidence="8 9">VKM Ac-2527</strain>
    </source>
</reference>
<gene>
    <name evidence="8" type="ORF">EV643_14510</name>
</gene>
<dbReference type="InterPro" id="IPR045032">
    <property type="entry name" value="PEL"/>
</dbReference>
<comment type="caution">
    <text evidence="8">The sequence shown here is derived from an EMBL/GenBank/DDBJ whole genome shotgun (WGS) entry which is preliminary data.</text>
</comment>
<keyword evidence="4" id="KW-0964">Secreted</keyword>
<protein>
    <submittedName>
        <fullName evidence="8">Pectate lyase</fullName>
    </submittedName>
</protein>
<dbReference type="SMART" id="SM00710">
    <property type="entry name" value="PbH1"/>
    <property type="match status" value="6"/>
</dbReference>
<dbReference type="PANTHER" id="PTHR31683">
    <property type="entry name" value="PECTATE LYASE 18-RELATED"/>
    <property type="match status" value="1"/>
</dbReference>
<dbReference type="InterPro" id="IPR011050">
    <property type="entry name" value="Pectin_lyase_fold/virulence"/>
</dbReference>
<evidence type="ECO:0000256" key="1">
    <source>
        <dbReference type="ARBA" id="ARBA00022801"/>
    </source>
</evidence>
<evidence type="ECO:0000259" key="7">
    <source>
        <dbReference type="SMART" id="SM00656"/>
    </source>
</evidence>
<organism evidence="8 9">
    <name type="scientific">Kribbella caucasensis</name>
    <dbReference type="NCBI Taxonomy" id="2512215"/>
    <lineage>
        <taxon>Bacteria</taxon>
        <taxon>Bacillati</taxon>
        <taxon>Actinomycetota</taxon>
        <taxon>Actinomycetes</taxon>
        <taxon>Propionibacteriales</taxon>
        <taxon>Kribbellaceae</taxon>
        <taxon>Kribbella</taxon>
    </lineage>
</organism>
<keyword evidence="4" id="KW-0119">Carbohydrate metabolism</keyword>
<dbReference type="GO" id="GO:0030599">
    <property type="term" value="F:pectinesterase activity"/>
    <property type="evidence" value="ECO:0007669"/>
    <property type="project" value="InterPro"/>
</dbReference>